<evidence type="ECO:0000313" key="4">
    <source>
        <dbReference type="EMBL" id="PSL29512.1"/>
    </source>
</evidence>
<keyword evidence="2" id="KW-1133">Transmembrane helix</keyword>
<feature type="region of interest" description="Disordered" evidence="1">
    <location>
        <begin position="78"/>
        <end position="108"/>
    </location>
</feature>
<reference evidence="4 5" key="1">
    <citation type="submission" date="2018-03" db="EMBL/GenBank/DDBJ databases">
        <title>Genomic Encyclopedia of Archaeal and Bacterial Type Strains, Phase II (KMG-II): from individual species to whole genera.</title>
        <authorList>
            <person name="Goeker M."/>
        </authorList>
    </citation>
    <scope>NUCLEOTIDE SEQUENCE [LARGE SCALE GENOMIC DNA]</scope>
    <source>
        <strain evidence="4 5">DSM 29057</strain>
    </source>
</reference>
<evidence type="ECO:0000313" key="5">
    <source>
        <dbReference type="Proteomes" id="UP000241964"/>
    </source>
</evidence>
<proteinExistence type="predicted"/>
<evidence type="ECO:0000256" key="2">
    <source>
        <dbReference type="SAM" id="Phobius"/>
    </source>
</evidence>
<comment type="caution">
    <text evidence="4">The sequence shown here is derived from an EMBL/GenBank/DDBJ whole genome shotgun (WGS) entry which is preliminary data.</text>
</comment>
<evidence type="ECO:0000256" key="1">
    <source>
        <dbReference type="SAM" id="MobiDB-lite"/>
    </source>
</evidence>
<dbReference type="Pfam" id="PF13568">
    <property type="entry name" value="OMP_b-brl_2"/>
    <property type="match status" value="1"/>
</dbReference>
<accession>A0A2P8G6B5</accession>
<name>A0A2P8G6B5_9BACT</name>
<feature type="domain" description="Outer membrane protein beta-barrel" evidence="3">
    <location>
        <begin position="291"/>
        <end position="479"/>
    </location>
</feature>
<dbReference type="Proteomes" id="UP000241964">
    <property type="component" value="Unassembled WGS sequence"/>
</dbReference>
<feature type="transmembrane region" description="Helical" evidence="2">
    <location>
        <begin position="54"/>
        <end position="73"/>
    </location>
</feature>
<dbReference type="InterPro" id="IPR025665">
    <property type="entry name" value="Beta-barrel_OMP_2"/>
</dbReference>
<gene>
    <name evidence="4" type="ORF">CLV60_105354</name>
</gene>
<dbReference type="RefSeq" id="WP_229210950.1">
    <property type="nucleotide sequence ID" value="NZ_PYAS01000005.1"/>
</dbReference>
<dbReference type="InterPro" id="IPR011250">
    <property type="entry name" value="OMP/PagP_B-barrel"/>
</dbReference>
<dbReference type="AlphaFoldDB" id="A0A2P8G6B5"/>
<sequence length="512" mass="54876">MMDPSNINNFEDQWRKALKEASEAPPPSVWEGIEARLNKEQEKIVPMWWQSPKVWYAAASIVALLVVGGGLWLSGLNTDDKPQVAVSTKPAGVPESSEATEKAPSASENLNAEKLASASEPQVASVKPGAQQPFESKVGIAATDHASTAAKRGNAFAKAKNATIEQQGLAVAARVQKPVAGNGSVNEVINTLSTPVENVQPVEIAVTKVGGNSYAAEFADQSQAISAQLLASLPYSDLDVYVQKRHVFFRPQIEIEEPVKAKKPKEYYAGLGVMPASFNPDVQLKEAPMAFSAQSVSQRRATTGSSQARASYAVQTQGGVRISKHWSVETGISYLRGNSAYEGGGYVLNAYNNLSSNVLENALAGLTSAANSPAADKAAGFNNGALYIDVAKKVSNNYQYLQLPVQAGFTLNPDKKFSYSVLGGMMANFFLVNELESASGEIIKTTASDDIYRGTNWAATTGLRLNYKLSSNWAANLTGSYQKAVTSGFKSNQSLDSHPYLYGVSWSVRYSF</sequence>
<dbReference type="EMBL" id="PYAS01000005">
    <property type="protein sequence ID" value="PSL29512.1"/>
    <property type="molecule type" value="Genomic_DNA"/>
</dbReference>
<keyword evidence="5" id="KW-1185">Reference proteome</keyword>
<keyword evidence="2" id="KW-0812">Transmembrane</keyword>
<organism evidence="4 5">
    <name type="scientific">Dyadobacter jiangsuensis</name>
    <dbReference type="NCBI Taxonomy" id="1591085"/>
    <lineage>
        <taxon>Bacteria</taxon>
        <taxon>Pseudomonadati</taxon>
        <taxon>Bacteroidota</taxon>
        <taxon>Cytophagia</taxon>
        <taxon>Cytophagales</taxon>
        <taxon>Spirosomataceae</taxon>
        <taxon>Dyadobacter</taxon>
    </lineage>
</organism>
<keyword evidence="2" id="KW-0472">Membrane</keyword>
<protein>
    <submittedName>
        <fullName evidence="4">Outer membrane protein with beta-barrel domain</fullName>
    </submittedName>
</protein>
<dbReference type="SUPFAM" id="SSF56925">
    <property type="entry name" value="OMPA-like"/>
    <property type="match status" value="1"/>
</dbReference>
<evidence type="ECO:0000259" key="3">
    <source>
        <dbReference type="Pfam" id="PF13568"/>
    </source>
</evidence>